<dbReference type="SUPFAM" id="SSF56784">
    <property type="entry name" value="HAD-like"/>
    <property type="match status" value="1"/>
</dbReference>
<dbReference type="GO" id="GO:0034605">
    <property type="term" value="P:cellular response to heat"/>
    <property type="evidence" value="ECO:0007669"/>
    <property type="project" value="UniProtKB-ARBA"/>
</dbReference>
<feature type="region of interest" description="Disordered" evidence="1">
    <location>
        <begin position="216"/>
        <end position="249"/>
    </location>
</feature>
<accession>A0AAX4HDU1</accession>
<feature type="compositionally biased region" description="Acidic residues" evidence="1">
    <location>
        <begin position="237"/>
        <end position="249"/>
    </location>
</feature>
<dbReference type="GO" id="GO:0016791">
    <property type="term" value="F:phosphatase activity"/>
    <property type="evidence" value="ECO:0007669"/>
    <property type="project" value="InterPro"/>
</dbReference>
<dbReference type="Proteomes" id="UP001338582">
    <property type="component" value="Chromosome 5"/>
</dbReference>
<feature type="compositionally biased region" description="Polar residues" evidence="1">
    <location>
        <begin position="104"/>
        <end position="117"/>
    </location>
</feature>
<dbReference type="NCBIfam" id="TIGR02251">
    <property type="entry name" value="HIF-SF_euk"/>
    <property type="match status" value="1"/>
</dbReference>
<evidence type="ECO:0000313" key="3">
    <source>
        <dbReference type="EMBL" id="WPK26548.1"/>
    </source>
</evidence>
<reference evidence="3 4" key="1">
    <citation type="submission" date="2023-10" db="EMBL/GenBank/DDBJ databases">
        <title>Draft Genome Sequence of Candida saopaulonensis from a very Premature Infant with Sepsis.</title>
        <authorList>
            <person name="Ning Y."/>
            <person name="Dai R."/>
            <person name="Xiao M."/>
            <person name="Xu Y."/>
            <person name="Yan Q."/>
            <person name="Zhang L."/>
        </authorList>
    </citation>
    <scope>NUCLEOTIDE SEQUENCE [LARGE SCALE GENOMIC DNA]</scope>
    <source>
        <strain evidence="3 4">19XY460</strain>
    </source>
</reference>
<feature type="compositionally biased region" description="Basic and acidic residues" evidence="1">
    <location>
        <begin position="47"/>
        <end position="59"/>
    </location>
</feature>
<dbReference type="GeneID" id="88174969"/>
<protein>
    <recommendedName>
        <fullName evidence="2">FCP1 homology domain-containing protein</fullName>
    </recommendedName>
</protein>
<evidence type="ECO:0000256" key="1">
    <source>
        <dbReference type="SAM" id="MobiDB-lite"/>
    </source>
</evidence>
<dbReference type="GO" id="GO:0034198">
    <property type="term" value="P:cellular response to amino acid starvation"/>
    <property type="evidence" value="ECO:0007669"/>
    <property type="project" value="UniProtKB-ARBA"/>
</dbReference>
<dbReference type="InterPro" id="IPR036412">
    <property type="entry name" value="HAD-like_sf"/>
</dbReference>
<dbReference type="SMART" id="SM00577">
    <property type="entry name" value="CPDc"/>
    <property type="match status" value="1"/>
</dbReference>
<feature type="compositionally biased region" description="Polar residues" evidence="1">
    <location>
        <begin position="154"/>
        <end position="180"/>
    </location>
</feature>
<dbReference type="Pfam" id="PF03031">
    <property type="entry name" value="NIF"/>
    <property type="match status" value="1"/>
</dbReference>
<dbReference type="InterPro" id="IPR004274">
    <property type="entry name" value="FCP1_dom"/>
</dbReference>
<dbReference type="GO" id="GO:0045944">
    <property type="term" value="P:positive regulation of transcription by RNA polymerase II"/>
    <property type="evidence" value="ECO:0007669"/>
    <property type="project" value="UniProtKB-ARBA"/>
</dbReference>
<dbReference type="GO" id="GO:1904262">
    <property type="term" value="P:negative regulation of TORC1 signaling"/>
    <property type="evidence" value="ECO:0007669"/>
    <property type="project" value="UniProtKB-ARBA"/>
</dbReference>
<dbReference type="KEGG" id="asau:88174969"/>
<feature type="compositionally biased region" description="Basic and acidic residues" evidence="1">
    <location>
        <begin position="18"/>
        <end position="35"/>
    </location>
</feature>
<dbReference type="CDD" id="cd07521">
    <property type="entry name" value="HAD_FCP1-like"/>
    <property type="match status" value="1"/>
</dbReference>
<feature type="domain" description="FCP1 homology" evidence="2">
    <location>
        <begin position="278"/>
        <end position="436"/>
    </location>
</feature>
<dbReference type="Gene3D" id="3.40.50.1000">
    <property type="entry name" value="HAD superfamily/HAD-like"/>
    <property type="match status" value="1"/>
</dbReference>
<dbReference type="FunFam" id="3.40.50.1000:FF:000043">
    <property type="entry name" value="General stress response phosphoprotein phosphatase Psr1/2"/>
    <property type="match status" value="1"/>
</dbReference>
<gene>
    <name evidence="3" type="ORF">PUMCH_003906</name>
</gene>
<dbReference type="PROSITE" id="PS50969">
    <property type="entry name" value="FCP1"/>
    <property type="match status" value="1"/>
</dbReference>
<feature type="compositionally biased region" description="Low complexity" evidence="1">
    <location>
        <begin position="64"/>
        <end position="86"/>
    </location>
</feature>
<proteinExistence type="predicted"/>
<dbReference type="InterPro" id="IPR023214">
    <property type="entry name" value="HAD_sf"/>
</dbReference>
<dbReference type="InterPro" id="IPR050365">
    <property type="entry name" value="TIM50"/>
</dbReference>
<dbReference type="PANTHER" id="PTHR12210">
    <property type="entry name" value="DULLARD PROTEIN PHOSPHATASE"/>
    <property type="match status" value="1"/>
</dbReference>
<keyword evidence="4" id="KW-1185">Reference proteome</keyword>
<name>A0AAX4HDU1_9ASCO</name>
<dbReference type="RefSeq" id="XP_062878929.1">
    <property type="nucleotide sequence ID" value="XM_063022859.1"/>
</dbReference>
<dbReference type="InterPro" id="IPR011948">
    <property type="entry name" value="Dullard_phosphatase"/>
</dbReference>
<sequence length="452" mass="48903">MGIFSSLLCCGSDTNDSADDKYKQVPRASLKEPKSRASANASAINAESEHSLSEMDKPHGSVPASTAAVAAATAATAALETQAGSKSAKRRSGRASGGDSSDKLPNTSNTDNITTENNKLHTDRTGTPKAAPSVGVSATSVPSASVDPDAPVSPTEQTKEASTQSGRPENADPTANNTAGTLEDGSAKEDSWIHDEEDLKHMSDEESSLDNDIDNVIANADGEGTNEASAGAVDRDQGEEEDDEDDEDDSLLDLTKIQKDQAFNPETGMLLGVKDVKRFGKKKCLILDLDETLVHSSFKYLRTADFVIPVEIDNQVHHVYVIKRPGVDEFLRKVGEWYEVVVFTASVAKYGDPLLNKLDIHQAVHHRLFRDSCYSYQGNFIKNLSQIGRPLQDSIIIDNLPASYIFHPQHSVPISSWFSDTHDNELLDLLPLLEDLSKPNVDDVSLVLDISI</sequence>
<evidence type="ECO:0000259" key="2">
    <source>
        <dbReference type="PROSITE" id="PS50969"/>
    </source>
</evidence>
<evidence type="ECO:0000313" key="4">
    <source>
        <dbReference type="Proteomes" id="UP001338582"/>
    </source>
</evidence>
<dbReference type="EMBL" id="CP138898">
    <property type="protein sequence ID" value="WPK26548.1"/>
    <property type="molecule type" value="Genomic_DNA"/>
</dbReference>
<dbReference type="GO" id="GO:0009651">
    <property type="term" value="P:response to salt stress"/>
    <property type="evidence" value="ECO:0007669"/>
    <property type="project" value="UniProtKB-ARBA"/>
</dbReference>
<organism evidence="3 4">
    <name type="scientific">Australozyma saopauloensis</name>
    <dbReference type="NCBI Taxonomy" id="291208"/>
    <lineage>
        <taxon>Eukaryota</taxon>
        <taxon>Fungi</taxon>
        <taxon>Dikarya</taxon>
        <taxon>Ascomycota</taxon>
        <taxon>Saccharomycotina</taxon>
        <taxon>Pichiomycetes</taxon>
        <taxon>Metschnikowiaceae</taxon>
        <taxon>Australozyma</taxon>
    </lineage>
</organism>
<feature type="compositionally biased region" description="Low complexity" evidence="1">
    <location>
        <begin position="36"/>
        <end position="46"/>
    </location>
</feature>
<dbReference type="AlphaFoldDB" id="A0AAX4HDU1"/>
<feature type="region of interest" description="Disordered" evidence="1">
    <location>
        <begin position="11"/>
        <end position="189"/>
    </location>
</feature>